<name>A0A286UBZ3_9AGAM</name>
<proteinExistence type="predicted"/>
<evidence type="ECO:0000256" key="1">
    <source>
        <dbReference type="ARBA" id="ARBA00022658"/>
    </source>
</evidence>
<dbReference type="InterPro" id="IPR036964">
    <property type="entry name" value="RASGEF_cat_dom_sf"/>
</dbReference>
<evidence type="ECO:0000313" key="7">
    <source>
        <dbReference type="Proteomes" id="UP000217199"/>
    </source>
</evidence>
<dbReference type="EMBL" id="NBII01000007">
    <property type="protein sequence ID" value="PAV17113.1"/>
    <property type="molecule type" value="Genomic_DNA"/>
</dbReference>
<feature type="domain" description="Ras-GEF" evidence="5">
    <location>
        <begin position="677"/>
        <end position="908"/>
    </location>
</feature>
<dbReference type="PROSITE" id="PS50009">
    <property type="entry name" value="RASGEF_CAT"/>
    <property type="match status" value="1"/>
</dbReference>
<dbReference type="InterPro" id="IPR001895">
    <property type="entry name" value="RASGEF_cat_dom"/>
</dbReference>
<keyword evidence="4" id="KW-1133">Transmembrane helix</keyword>
<evidence type="ECO:0000313" key="6">
    <source>
        <dbReference type="EMBL" id="PAV17113.1"/>
    </source>
</evidence>
<evidence type="ECO:0000256" key="3">
    <source>
        <dbReference type="SAM" id="MobiDB-lite"/>
    </source>
</evidence>
<feature type="region of interest" description="Disordered" evidence="3">
    <location>
        <begin position="476"/>
        <end position="498"/>
    </location>
</feature>
<accession>A0A286UBZ3</accession>
<organism evidence="6 7">
    <name type="scientific">Pyrrhoderma noxium</name>
    <dbReference type="NCBI Taxonomy" id="2282107"/>
    <lineage>
        <taxon>Eukaryota</taxon>
        <taxon>Fungi</taxon>
        <taxon>Dikarya</taxon>
        <taxon>Basidiomycota</taxon>
        <taxon>Agaricomycotina</taxon>
        <taxon>Agaricomycetes</taxon>
        <taxon>Hymenochaetales</taxon>
        <taxon>Hymenochaetaceae</taxon>
        <taxon>Pyrrhoderma</taxon>
    </lineage>
</organism>
<sequence length="908" mass="103930">MGLSRLRHPHLFFFSLVLPAYICTLIAAVSTFSPSVSKLDTQEPETTASTTKKDSSRPMRDVDFDSEDLDGDLNKTIIIVDLRSETASSRRIPSSGHTSSQPLNPPGSSKRHYEFARSGNFTHIPSTAQPSYYPYAVNHYHVPSYSPPSQYSPEGLTPVASGASTLPAPHVSFPANTTSRHRQYSKPAPTLVHSRHSLKQSQSKPSSAPRPKDDFNHTHSQTGARIKHVLNVPIAPQHSKRLSLIWEKKERVLRLYGPLHDGHAQEKLEPNSEIVEEFYKSLGAFIEVLPYSGRSRNPLRDLKKQLEDKLPYLNPRNFDKAQKFPYDRYRIIMENTRALVKEVWDLIHDLSHRQPPIDVRKNRLVDDDCASTFSFRTDAYDLLSDTEFKDRFPVELNGACASRYKPLPSIFEPRVVDYASRCISVIKQPLSIRSESTPVPKQVQGREMGKQSGRTPILYEYRPLSVPVKKSPVVNTDSQITPVDTKHQDTDDVKYSADGKPKAMSVTAILDKMVMNQGKRDNVGKTQIGRDEEIGEFEYVVLTCFRYWMKPEDFAIDLINAYHKASDDSRKQDVLQVVDLWVQSFWTQDDMPALLWIQQFIEKISKSEYLKVPHNRIVEKTKKKLEELTFDEVPSKDHHYEKEHISHYSFLDNGRNLSLKEERFCEIHLTNFASARGCQEFAEQLTLLESELFLKLDPREFIGFYISLQNKPEAKEKTKEKTENKHETIKDKLAEQCKFGNSLKLYTTHSILFQENPRKRAEFLVFWTNICMICLEKRNFSSAFSIYNGICSCNLKNLNLTIREVPCQTQANLEELRKFFVYRWENAIPIVAEPTVPNFGMSPLKILSNNKGIDQAILAMYAGRLERLVATMKAFIQPELSQKSLVNVAMFRMATNAVQGTSIILRVS</sequence>
<feature type="compositionally biased region" description="Basic and acidic residues" evidence="3">
    <location>
        <begin position="51"/>
        <end position="63"/>
    </location>
</feature>
<dbReference type="InParanoid" id="A0A286UBZ3"/>
<feature type="region of interest" description="Disordered" evidence="3">
    <location>
        <begin position="88"/>
        <end position="113"/>
    </location>
</feature>
<protein>
    <submittedName>
        <fullName evidence="6">Ras GEF</fullName>
    </submittedName>
</protein>
<gene>
    <name evidence="6" type="ORF">PNOK_0717700</name>
</gene>
<feature type="region of interest" description="Disordered" evidence="3">
    <location>
        <begin position="148"/>
        <end position="224"/>
    </location>
</feature>
<dbReference type="SUPFAM" id="SSF48366">
    <property type="entry name" value="Ras GEF"/>
    <property type="match status" value="1"/>
</dbReference>
<dbReference type="AlphaFoldDB" id="A0A286UBZ3"/>
<feature type="compositionally biased region" description="Polar residues" evidence="3">
    <location>
        <begin position="36"/>
        <end position="50"/>
    </location>
</feature>
<keyword evidence="4" id="KW-0472">Membrane</keyword>
<reference evidence="6 7" key="1">
    <citation type="journal article" date="2017" name="Mol. Ecol.">
        <title>Comparative and population genomic landscape of Phellinus noxius: A hypervariable fungus causing root rot in trees.</title>
        <authorList>
            <person name="Chung C.L."/>
            <person name="Lee T.J."/>
            <person name="Akiba M."/>
            <person name="Lee H.H."/>
            <person name="Kuo T.H."/>
            <person name="Liu D."/>
            <person name="Ke H.M."/>
            <person name="Yokoi T."/>
            <person name="Roa M.B."/>
            <person name="Lu M.J."/>
            <person name="Chang Y.Y."/>
            <person name="Ann P.J."/>
            <person name="Tsai J.N."/>
            <person name="Chen C.Y."/>
            <person name="Tzean S.S."/>
            <person name="Ota Y."/>
            <person name="Hattori T."/>
            <person name="Sahashi N."/>
            <person name="Liou R.F."/>
            <person name="Kikuchi T."/>
            <person name="Tsai I.J."/>
        </authorList>
    </citation>
    <scope>NUCLEOTIDE SEQUENCE [LARGE SCALE GENOMIC DNA]</scope>
    <source>
        <strain evidence="6 7">FFPRI411160</strain>
    </source>
</reference>
<evidence type="ECO:0000256" key="2">
    <source>
        <dbReference type="PROSITE-ProRule" id="PRU00168"/>
    </source>
</evidence>
<keyword evidence="1 2" id="KW-0344">Guanine-nucleotide releasing factor</keyword>
<dbReference type="PANTHER" id="PTHR23113">
    <property type="entry name" value="GUANINE NUCLEOTIDE EXCHANGE FACTOR"/>
    <property type="match status" value="1"/>
</dbReference>
<dbReference type="STRING" id="2282107.A0A286UBZ3"/>
<comment type="caution">
    <text evidence="6">The sequence shown here is derived from an EMBL/GenBank/DDBJ whole genome shotgun (WGS) entry which is preliminary data.</text>
</comment>
<keyword evidence="7" id="KW-1185">Reference proteome</keyword>
<feature type="compositionally biased region" description="Polar residues" evidence="3">
    <location>
        <begin position="88"/>
        <end position="102"/>
    </location>
</feature>
<keyword evidence="4" id="KW-0812">Transmembrane</keyword>
<dbReference type="OrthoDB" id="546434at2759"/>
<dbReference type="GO" id="GO:0005085">
    <property type="term" value="F:guanyl-nucleotide exchange factor activity"/>
    <property type="evidence" value="ECO:0007669"/>
    <property type="project" value="UniProtKB-KW"/>
</dbReference>
<evidence type="ECO:0000259" key="5">
    <source>
        <dbReference type="PROSITE" id="PS50009"/>
    </source>
</evidence>
<feature type="compositionally biased region" description="Basic and acidic residues" evidence="3">
    <location>
        <begin position="484"/>
        <end position="498"/>
    </location>
</feature>
<dbReference type="Proteomes" id="UP000217199">
    <property type="component" value="Unassembled WGS sequence"/>
</dbReference>
<evidence type="ECO:0000256" key="4">
    <source>
        <dbReference type="SAM" id="Phobius"/>
    </source>
</evidence>
<dbReference type="GO" id="GO:0007264">
    <property type="term" value="P:small GTPase-mediated signal transduction"/>
    <property type="evidence" value="ECO:0007669"/>
    <property type="project" value="InterPro"/>
</dbReference>
<feature type="transmembrane region" description="Helical" evidence="4">
    <location>
        <begin position="12"/>
        <end position="32"/>
    </location>
</feature>
<dbReference type="Gene3D" id="1.10.840.10">
    <property type="entry name" value="Ras guanine-nucleotide exchange factors catalytic domain"/>
    <property type="match status" value="1"/>
</dbReference>
<dbReference type="SMART" id="SM00147">
    <property type="entry name" value="RasGEF"/>
    <property type="match status" value="1"/>
</dbReference>
<feature type="region of interest" description="Disordered" evidence="3">
    <location>
        <begin position="36"/>
        <end position="67"/>
    </location>
</feature>
<dbReference type="InterPro" id="IPR023578">
    <property type="entry name" value="Ras_GEF_dom_sf"/>
</dbReference>
<dbReference type="InterPro" id="IPR008937">
    <property type="entry name" value="Ras-like_GEF"/>
</dbReference>
<dbReference type="Pfam" id="PF00617">
    <property type="entry name" value="RasGEF"/>
    <property type="match status" value="1"/>
</dbReference>
<dbReference type="PANTHER" id="PTHR23113:SF99">
    <property type="entry name" value="RASGEF DOMAIN-CONTAINING PROTEIN"/>
    <property type="match status" value="1"/>
</dbReference>